<protein>
    <recommendedName>
        <fullName evidence="6">Cytochrome c domain-containing protein</fullName>
    </recommendedName>
</protein>
<dbReference type="InterPro" id="IPR036909">
    <property type="entry name" value="Cyt_c-like_dom_sf"/>
</dbReference>
<dbReference type="PROSITE" id="PS51257">
    <property type="entry name" value="PROKAR_LIPOPROTEIN"/>
    <property type="match status" value="1"/>
</dbReference>
<evidence type="ECO:0000256" key="3">
    <source>
        <dbReference type="ARBA" id="ARBA00023004"/>
    </source>
</evidence>
<evidence type="ECO:0000313" key="7">
    <source>
        <dbReference type="EMBL" id="GFZ87889.1"/>
    </source>
</evidence>
<reference evidence="7 8" key="1">
    <citation type="journal article" date="2014" name="Int. J. Syst. Evol. Microbiol.">
        <title>Complete genome sequence of Corynebacterium casei LMG S-19264T (=DSM 44701T), isolated from a smear-ripened cheese.</title>
        <authorList>
            <consortium name="US DOE Joint Genome Institute (JGI-PGF)"/>
            <person name="Walter F."/>
            <person name="Albersmeier A."/>
            <person name="Kalinowski J."/>
            <person name="Ruckert C."/>
        </authorList>
    </citation>
    <scope>NUCLEOTIDE SEQUENCE [LARGE SCALE GENOMIC DNA]</scope>
    <source>
        <strain evidence="7 8">CGMCC 1.15295</strain>
    </source>
</reference>
<feature type="signal peptide" evidence="5">
    <location>
        <begin position="1"/>
        <end position="19"/>
    </location>
</feature>
<feature type="chain" id="PRO_5035297180" description="Cytochrome c domain-containing protein" evidence="5">
    <location>
        <begin position="20"/>
        <end position="137"/>
    </location>
</feature>
<evidence type="ECO:0000256" key="4">
    <source>
        <dbReference type="PROSITE-ProRule" id="PRU00433"/>
    </source>
</evidence>
<dbReference type="PROSITE" id="PS51007">
    <property type="entry name" value="CYTC"/>
    <property type="match status" value="1"/>
</dbReference>
<proteinExistence type="predicted"/>
<dbReference type="AlphaFoldDB" id="A0A8J2XJ41"/>
<comment type="caution">
    <text evidence="7">The sequence shown here is derived from an EMBL/GenBank/DDBJ whole genome shotgun (WGS) entry which is preliminary data.</text>
</comment>
<evidence type="ECO:0000256" key="2">
    <source>
        <dbReference type="ARBA" id="ARBA00022723"/>
    </source>
</evidence>
<dbReference type="GO" id="GO:0046872">
    <property type="term" value="F:metal ion binding"/>
    <property type="evidence" value="ECO:0007669"/>
    <property type="project" value="UniProtKB-KW"/>
</dbReference>
<feature type="domain" description="Cytochrome c" evidence="6">
    <location>
        <begin position="31"/>
        <end position="119"/>
    </location>
</feature>
<keyword evidence="8" id="KW-1185">Reference proteome</keyword>
<dbReference type="InterPro" id="IPR051459">
    <property type="entry name" value="Cytochrome_c-type_DH"/>
</dbReference>
<dbReference type="Pfam" id="PF00034">
    <property type="entry name" value="Cytochrom_C"/>
    <property type="match status" value="1"/>
</dbReference>
<keyword evidence="3 4" id="KW-0408">Iron</keyword>
<keyword evidence="1 4" id="KW-0349">Heme</keyword>
<dbReference type="SUPFAM" id="SSF46626">
    <property type="entry name" value="Cytochrome c"/>
    <property type="match status" value="1"/>
</dbReference>
<evidence type="ECO:0000256" key="1">
    <source>
        <dbReference type="ARBA" id="ARBA00022617"/>
    </source>
</evidence>
<accession>A0A8J2XJ41</accession>
<gene>
    <name evidence="7" type="ORF">GCM10011531_19300</name>
</gene>
<dbReference type="InterPro" id="IPR009056">
    <property type="entry name" value="Cyt_c-like_dom"/>
</dbReference>
<evidence type="ECO:0000259" key="6">
    <source>
        <dbReference type="PROSITE" id="PS51007"/>
    </source>
</evidence>
<dbReference type="RefSeq" id="WP_188606163.1">
    <property type="nucleotide sequence ID" value="NZ_BMIC01000003.1"/>
</dbReference>
<dbReference type="PANTHER" id="PTHR35008">
    <property type="entry name" value="BLL4482 PROTEIN-RELATED"/>
    <property type="match status" value="1"/>
</dbReference>
<keyword evidence="5" id="KW-0732">Signal</keyword>
<sequence>MKLSMISILIILLSLLSCNDSNPKQNQQLQASIQRGAIVYEDFCMQCHMPDGKGVEKAFPPLANSDYLMNKRKESIKAIKYGLTGEITVNGKKYKTAMAPLGLTNKEVADVMNYITNSWDNKNDKMITEDEVSKIQQ</sequence>
<evidence type="ECO:0000313" key="8">
    <source>
        <dbReference type="Proteomes" id="UP000598120"/>
    </source>
</evidence>
<dbReference type="GO" id="GO:0020037">
    <property type="term" value="F:heme binding"/>
    <property type="evidence" value="ECO:0007669"/>
    <property type="project" value="InterPro"/>
</dbReference>
<dbReference type="Gene3D" id="1.10.760.10">
    <property type="entry name" value="Cytochrome c-like domain"/>
    <property type="match status" value="1"/>
</dbReference>
<evidence type="ECO:0000256" key="5">
    <source>
        <dbReference type="SAM" id="SignalP"/>
    </source>
</evidence>
<dbReference type="PANTHER" id="PTHR35008:SF8">
    <property type="entry name" value="ALCOHOL DEHYDROGENASE CYTOCHROME C SUBUNIT"/>
    <property type="match status" value="1"/>
</dbReference>
<dbReference type="Proteomes" id="UP000598120">
    <property type="component" value="Unassembled WGS sequence"/>
</dbReference>
<dbReference type="GO" id="GO:0009055">
    <property type="term" value="F:electron transfer activity"/>
    <property type="evidence" value="ECO:0007669"/>
    <property type="project" value="InterPro"/>
</dbReference>
<organism evidence="7 8">
    <name type="scientific">Aquaticitalea lipolytica</name>
    <dbReference type="NCBI Taxonomy" id="1247562"/>
    <lineage>
        <taxon>Bacteria</taxon>
        <taxon>Pseudomonadati</taxon>
        <taxon>Bacteroidota</taxon>
        <taxon>Flavobacteriia</taxon>
        <taxon>Flavobacteriales</taxon>
        <taxon>Flavobacteriaceae</taxon>
        <taxon>Aquaticitalea</taxon>
    </lineage>
</organism>
<name>A0A8J2XJ41_9FLAO</name>
<dbReference type="EMBL" id="BMIC01000003">
    <property type="protein sequence ID" value="GFZ87889.1"/>
    <property type="molecule type" value="Genomic_DNA"/>
</dbReference>
<keyword evidence="2 4" id="KW-0479">Metal-binding</keyword>